<name>A0A6I6JLZ8_9BACT</name>
<reference evidence="1 2" key="1">
    <citation type="submission" date="2019-11" db="EMBL/GenBank/DDBJ databases">
        <authorList>
            <person name="Zheng R.K."/>
            <person name="Sun C.M."/>
        </authorList>
    </citation>
    <scope>NUCLEOTIDE SEQUENCE [LARGE SCALE GENOMIC DNA]</scope>
    <source>
        <strain evidence="1 2">SRB007</strain>
    </source>
</reference>
<dbReference type="KEGG" id="psel:GM415_14700"/>
<organism evidence="1 2">
    <name type="scientific">Pseudodesulfovibrio cashew</name>
    <dbReference type="NCBI Taxonomy" id="2678688"/>
    <lineage>
        <taxon>Bacteria</taxon>
        <taxon>Pseudomonadati</taxon>
        <taxon>Thermodesulfobacteriota</taxon>
        <taxon>Desulfovibrionia</taxon>
        <taxon>Desulfovibrionales</taxon>
        <taxon>Desulfovibrionaceae</taxon>
    </lineage>
</organism>
<dbReference type="EMBL" id="CP046400">
    <property type="protein sequence ID" value="QGY41322.1"/>
    <property type="molecule type" value="Genomic_DNA"/>
</dbReference>
<dbReference type="RefSeq" id="WP_158949486.1">
    <property type="nucleotide sequence ID" value="NZ_CP046400.1"/>
</dbReference>
<evidence type="ECO:0000313" key="1">
    <source>
        <dbReference type="EMBL" id="QGY41322.1"/>
    </source>
</evidence>
<gene>
    <name evidence="1" type="ORF">GM415_14700</name>
</gene>
<protein>
    <submittedName>
        <fullName evidence="1">Uncharacterized protein</fullName>
    </submittedName>
</protein>
<sequence>MSDLKDFADQLQQDVVADMAESYFGHRKDLDNMIEGFQLMVEDFRKIGPKLSLAAARLHALLLDRTTARNFYIALDILPSCIPFPEGEVVPFLESIPFALTVRGRYERCVCMAYERFQKIADEYLNGRYYPDPDQTGRKRLTVHYIRLKALAEHINEKVDQVNRVMSPSETLRYVKAMDPELAEKELFIGESCRLDECSLDEDLKFKPLDFDGLGLPVVQDLPRLAEVKPAIRDFCWQMFPGRVDEVRSVLQRMLVGSE</sequence>
<keyword evidence="2" id="KW-1185">Reference proteome</keyword>
<proteinExistence type="predicted"/>
<accession>A0A6I6JLZ8</accession>
<dbReference type="AlphaFoldDB" id="A0A6I6JLZ8"/>
<evidence type="ECO:0000313" key="2">
    <source>
        <dbReference type="Proteomes" id="UP000428328"/>
    </source>
</evidence>
<dbReference type="Proteomes" id="UP000428328">
    <property type="component" value="Chromosome"/>
</dbReference>